<dbReference type="InterPro" id="IPR009057">
    <property type="entry name" value="Homeodomain-like_sf"/>
</dbReference>
<dbReference type="GO" id="GO:0003700">
    <property type="term" value="F:DNA-binding transcription factor activity"/>
    <property type="evidence" value="ECO:0007669"/>
    <property type="project" value="TreeGrafter"/>
</dbReference>
<dbReference type="GO" id="GO:0045892">
    <property type="term" value="P:negative regulation of DNA-templated transcription"/>
    <property type="evidence" value="ECO:0007669"/>
    <property type="project" value="InterPro"/>
</dbReference>
<evidence type="ECO:0000313" key="9">
    <source>
        <dbReference type="Proteomes" id="UP000008632"/>
    </source>
</evidence>
<dbReference type="InterPro" id="IPR001647">
    <property type="entry name" value="HTH_TetR"/>
</dbReference>
<gene>
    <name evidence="8" type="ordered locus">Psesu_0953</name>
</gene>
<reference evidence="8 9" key="1">
    <citation type="submission" date="2011-01" db="EMBL/GenBank/DDBJ databases">
        <title>Complete sequence of Pseudoxanthomonas suwonensis 11-1.</title>
        <authorList>
            <consortium name="US DOE Joint Genome Institute"/>
            <person name="Lucas S."/>
            <person name="Copeland A."/>
            <person name="Lapidus A."/>
            <person name="Cheng J.-F."/>
            <person name="Goodwin L."/>
            <person name="Pitluck S."/>
            <person name="Teshima H."/>
            <person name="Detter J.C."/>
            <person name="Han C."/>
            <person name="Tapia R."/>
            <person name="Land M."/>
            <person name="Hauser L."/>
            <person name="Kyrpides N."/>
            <person name="Ivanova N."/>
            <person name="Ovchinnikova G."/>
            <person name="Siebers A.K."/>
            <person name="Allgaier M."/>
            <person name="Thelen M.P."/>
            <person name="Hugenholtz P."/>
            <person name="Gladden J."/>
            <person name="Woyke T."/>
        </authorList>
    </citation>
    <scope>NUCLEOTIDE SEQUENCE [LARGE SCALE GENOMIC DNA]</scope>
    <source>
        <strain evidence="9">11-1</strain>
    </source>
</reference>
<dbReference type="EMBL" id="CP002446">
    <property type="protein sequence ID" value="ADV26804.1"/>
    <property type="molecule type" value="Genomic_DNA"/>
</dbReference>
<dbReference type="GO" id="GO:0046677">
    <property type="term" value="P:response to antibiotic"/>
    <property type="evidence" value="ECO:0007669"/>
    <property type="project" value="InterPro"/>
</dbReference>
<dbReference type="Gene3D" id="1.10.10.60">
    <property type="entry name" value="Homeodomain-like"/>
    <property type="match status" value="1"/>
</dbReference>
<keyword evidence="4 6" id="KW-0238">DNA-binding</keyword>
<dbReference type="PROSITE" id="PS50977">
    <property type="entry name" value="HTH_TETR_2"/>
    <property type="match status" value="1"/>
</dbReference>
<dbReference type="PANTHER" id="PTHR30055">
    <property type="entry name" value="HTH-TYPE TRANSCRIPTIONAL REGULATOR RUTR"/>
    <property type="match status" value="1"/>
</dbReference>
<keyword evidence="3" id="KW-0805">Transcription regulation</keyword>
<dbReference type="SUPFAM" id="SSF46689">
    <property type="entry name" value="Homeodomain-like"/>
    <property type="match status" value="1"/>
</dbReference>
<dbReference type="HOGENOM" id="CLU_069543_2_1_6"/>
<dbReference type="PRINTS" id="PR00455">
    <property type="entry name" value="HTHTETR"/>
</dbReference>
<dbReference type="InterPro" id="IPR004111">
    <property type="entry name" value="Repressor_TetR_C"/>
</dbReference>
<sequence length="213" mass="23309">MAIQREQIIETAFRLLDEEGLDGMTLRKLASGLGVRAPSLYWHFSGKRALLDAMADALLADVARNIPPASPWRQTLHRIGRELRQAFKSRRDGARVYAGTYAVSPNVLRTAEAMTSAFARAGADPALAASASLHVMYYVLGFVIEEQALPADPAELDALGNAFLAAVRAGHPALWQARDTLLERDFDDRFAQGLELLLDGIGQRLAREAERAP</sequence>
<dbReference type="Pfam" id="PF00440">
    <property type="entry name" value="TetR_N"/>
    <property type="match status" value="1"/>
</dbReference>
<dbReference type="RefSeq" id="WP_013534634.1">
    <property type="nucleotide sequence ID" value="NC_014924.1"/>
</dbReference>
<evidence type="ECO:0000256" key="1">
    <source>
        <dbReference type="ARBA" id="ARBA00002856"/>
    </source>
</evidence>
<dbReference type="KEGG" id="psu:Psesu_0953"/>
<dbReference type="STRING" id="743721.Psesu_0953"/>
<proteinExistence type="predicted"/>
<evidence type="ECO:0000256" key="2">
    <source>
        <dbReference type="ARBA" id="ARBA00022491"/>
    </source>
</evidence>
<keyword evidence="2" id="KW-0678">Repressor</keyword>
<evidence type="ECO:0000256" key="5">
    <source>
        <dbReference type="ARBA" id="ARBA00023163"/>
    </source>
</evidence>
<evidence type="ECO:0000256" key="4">
    <source>
        <dbReference type="ARBA" id="ARBA00023125"/>
    </source>
</evidence>
<dbReference type="Proteomes" id="UP000008632">
    <property type="component" value="Chromosome"/>
</dbReference>
<dbReference type="eggNOG" id="COG1309">
    <property type="taxonomic scope" value="Bacteria"/>
</dbReference>
<comment type="function">
    <text evidence="1">TetR is the repressor of the tetracycline resistance element; its N-terminal region forms a helix-turn-helix structure and binds DNA. Binding of tetracycline to TetR reduces the repressor affinity for the tetracycline resistance gene (tetA) promoter operator sites.</text>
</comment>
<feature type="DNA-binding region" description="H-T-H motif" evidence="6">
    <location>
        <begin position="25"/>
        <end position="44"/>
    </location>
</feature>
<organism evidence="8 9">
    <name type="scientific">Pseudoxanthomonas suwonensis (strain 11-1)</name>
    <dbReference type="NCBI Taxonomy" id="743721"/>
    <lineage>
        <taxon>Bacteria</taxon>
        <taxon>Pseudomonadati</taxon>
        <taxon>Pseudomonadota</taxon>
        <taxon>Gammaproteobacteria</taxon>
        <taxon>Lysobacterales</taxon>
        <taxon>Lysobacteraceae</taxon>
        <taxon>Pseudoxanthomonas</taxon>
    </lineage>
</organism>
<dbReference type="OrthoDB" id="4541465at2"/>
<dbReference type="InterPro" id="IPR003012">
    <property type="entry name" value="Tet_transcr_reg_TetR"/>
</dbReference>
<keyword evidence="9" id="KW-1185">Reference proteome</keyword>
<name>E6WR59_PSEUU</name>
<feature type="domain" description="HTH tetR-type" evidence="7">
    <location>
        <begin position="2"/>
        <end position="62"/>
    </location>
</feature>
<dbReference type="AlphaFoldDB" id="E6WR59"/>
<dbReference type="PRINTS" id="PR00400">
    <property type="entry name" value="TETREPRESSOR"/>
</dbReference>
<dbReference type="Pfam" id="PF02909">
    <property type="entry name" value="TetR_C_1"/>
    <property type="match status" value="1"/>
</dbReference>
<evidence type="ECO:0000256" key="6">
    <source>
        <dbReference type="PROSITE-ProRule" id="PRU00335"/>
    </source>
</evidence>
<evidence type="ECO:0000256" key="3">
    <source>
        <dbReference type="ARBA" id="ARBA00023015"/>
    </source>
</evidence>
<dbReference type="InterPro" id="IPR050109">
    <property type="entry name" value="HTH-type_TetR-like_transc_reg"/>
</dbReference>
<evidence type="ECO:0000259" key="7">
    <source>
        <dbReference type="PROSITE" id="PS50977"/>
    </source>
</evidence>
<evidence type="ECO:0000313" key="8">
    <source>
        <dbReference type="EMBL" id="ADV26804.1"/>
    </source>
</evidence>
<keyword evidence="5" id="KW-0804">Transcription</keyword>
<dbReference type="GO" id="GO:0000976">
    <property type="term" value="F:transcription cis-regulatory region binding"/>
    <property type="evidence" value="ECO:0007669"/>
    <property type="project" value="TreeGrafter"/>
</dbReference>
<dbReference type="InterPro" id="IPR036271">
    <property type="entry name" value="Tet_transcr_reg_TetR-rel_C_sf"/>
</dbReference>
<accession>E6WR59</accession>
<protein>
    <submittedName>
        <fullName evidence="8">Tetracyclin repressor domain-containing protein</fullName>
    </submittedName>
</protein>
<dbReference type="SUPFAM" id="SSF48498">
    <property type="entry name" value="Tetracyclin repressor-like, C-terminal domain"/>
    <property type="match status" value="1"/>
</dbReference>
<dbReference type="Gene3D" id="1.10.357.10">
    <property type="entry name" value="Tetracycline Repressor, domain 2"/>
    <property type="match status" value="1"/>
</dbReference>
<dbReference type="PANTHER" id="PTHR30055:SF151">
    <property type="entry name" value="TRANSCRIPTIONAL REGULATORY PROTEIN"/>
    <property type="match status" value="1"/>
</dbReference>